<dbReference type="Proteomes" id="UP000316093">
    <property type="component" value="Chromosome"/>
</dbReference>
<dbReference type="GO" id="GO:0008448">
    <property type="term" value="F:N-acetylglucosamine-6-phosphate deacetylase activity"/>
    <property type="evidence" value="ECO:0007669"/>
    <property type="project" value="UniProtKB-EC"/>
</dbReference>
<reference evidence="10 11" key="1">
    <citation type="submission" date="2019-06" db="EMBL/GenBank/DDBJ databases">
        <title>A complete genome sequence for Luteibacter pinisoli MAH-14.</title>
        <authorList>
            <person name="Baltrus D.A."/>
        </authorList>
    </citation>
    <scope>NUCLEOTIDE SEQUENCE [LARGE SCALE GENOMIC DNA]</scope>
    <source>
        <strain evidence="10 11">MAH-14</strain>
    </source>
</reference>
<protein>
    <submittedName>
        <fullName evidence="10">N-acetylglucosamine-6-phosphate deacetylase</fullName>
        <ecNumber evidence="10">3.5.1.25</ecNumber>
    </submittedName>
</protein>
<dbReference type="GO" id="GO:0006046">
    <property type="term" value="P:N-acetylglucosamine catabolic process"/>
    <property type="evidence" value="ECO:0007669"/>
    <property type="project" value="TreeGrafter"/>
</dbReference>
<dbReference type="InterPro" id="IPR003764">
    <property type="entry name" value="GlcNAc_6-P_deAcase"/>
</dbReference>
<name>A0A4Y5Z9Z7_9GAMM</name>
<dbReference type="EC" id="3.5.1.25" evidence="10"/>
<keyword evidence="11" id="KW-1185">Reference proteome</keyword>
<evidence type="ECO:0000259" key="9">
    <source>
        <dbReference type="Pfam" id="PF01979"/>
    </source>
</evidence>
<evidence type="ECO:0000256" key="2">
    <source>
        <dbReference type="ARBA" id="ARBA00022723"/>
    </source>
</evidence>
<evidence type="ECO:0000256" key="1">
    <source>
        <dbReference type="ARBA" id="ARBA00010716"/>
    </source>
</evidence>
<feature type="binding site" evidence="8">
    <location>
        <position position="130"/>
    </location>
    <ligand>
        <name>Zn(2+)</name>
        <dbReference type="ChEBI" id="CHEBI:29105"/>
    </ligand>
</feature>
<feature type="binding site" evidence="8">
    <location>
        <position position="194"/>
    </location>
    <ligand>
        <name>Zn(2+)</name>
        <dbReference type="ChEBI" id="CHEBI:29105"/>
    </ligand>
</feature>
<gene>
    <name evidence="10" type="primary">nagA</name>
    <name evidence="10" type="ORF">FIV34_20345</name>
</gene>
<proteinExistence type="inferred from homology"/>
<keyword evidence="4 5" id="KW-0119">Carbohydrate metabolism</keyword>
<feature type="binding site" evidence="7">
    <location>
        <begin position="218"/>
        <end position="219"/>
    </location>
    <ligand>
        <name>substrate</name>
    </ligand>
</feature>
<feature type="binding site" evidence="7">
    <location>
        <position position="141"/>
    </location>
    <ligand>
        <name>substrate</name>
    </ligand>
</feature>
<dbReference type="Pfam" id="PF01979">
    <property type="entry name" value="Amidohydro_1"/>
    <property type="match status" value="1"/>
</dbReference>
<comment type="similarity">
    <text evidence="1 5">Belongs to the metallo-dependent hydrolases superfamily. NagA family.</text>
</comment>
<feature type="binding site" evidence="8">
    <location>
        <position position="215"/>
    </location>
    <ligand>
        <name>Zn(2+)</name>
        <dbReference type="ChEBI" id="CHEBI:29105"/>
    </ligand>
</feature>
<evidence type="ECO:0000256" key="5">
    <source>
        <dbReference type="PIRNR" id="PIRNR038994"/>
    </source>
</evidence>
<feature type="active site" description="Proton donor/acceptor" evidence="6">
    <location>
        <position position="273"/>
    </location>
</feature>
<feature type="domain" description="Amidohydrolase-related" evidence="9">
    <location>
        <begin position="52"/>
        <end position="378"/>
    </location>
</feature>
<dbReference type="PANTHER" id="PTHR11113:SF14">
    <property type="entry name" value="N-ACETYLGLUCOSAMINE-6-PHOSPHATE DEACETYLASE"/>
    <property type="match status" value="1"/>
</dbReference>
<dbReference type="CDD" id="cd00854">
    <property type="entry name" value="NagA"/>
    <property type="match status" value="1"/>
</dbReference>
<dbReference type="InterPro" id="IPR032466">
    <property type="entry name" value="Metal_Hydrolase"/>
</dbReference>
<feature type="binding site" evidence="7">
    <location>
        <position position="250"/>
    </location>
    <ligand>
        <name>substrate</name>
    </ligand>
</feature>
<evidence type="ECO:0000313" key="11">
    <source>
        <dbReference type="Proteomes" id="UP000316093"/>
    </source>
</evidence>
<dbReference type="PANTHER" id="PTHR11113">
    <property type="entry name" value="N-ACETYLGLUCOSAMINE-6-PHOSPHATE DEACETYLASE"/>
    <property type="match status" value="1"/>
</dbReference>
<dbReference type="SUPFAM" id="SSF51556">
    <property type="entry name" value="Metallo-dependent hydrolases"/>
    <property type="match status" value="1"/>
</dbReference>
<dbReference type="SUPFAM" id="SSF51338">
    <property type="entry name" value="Composite domain of metallo-dependent hydrolases"/>
    <property type="match status" value="1"/>
</dbReference>
<evidence type="ECO:0000256" key="8">
    <source>
        <dbReference type="PIRSR" id="PIRSR038994-3"/>
    </source>
</evidence>
<evidence type="ECO:0000313" key="10">
    <source>
        <dbReference type="EMBL" id="QDE41379.1"/>
    </source>
</evidence>
<dbReference type="KEGG" id="lpy:FIV34_20345"/>
<dbReference type="Gene3D" id="3.20.20.140">
    <property type="entry name" value="Metal-dependent hydrolases"/>
    <property type="match status" value="1"/>
</dbReference>
<dbReference type="InterPro" id="IPR011059">
    <property type="entry name" value="Metal-dep_hydrolase_composite"/>
</dbReference>
<evidence type="ECO:0000256" key="3">
    <source>
        <dbReference type="ARBA" id="ARBA00022801"/>
    </source>
</evidence>
<dbReference type="EMBL" id="CP041046">
    <property type="protein sequence ID" value="QDE41379.1"/>
    <property type="molecule type" value="Genomic_DNA"/>
</dbReference>
<dbReference type="AlphaFoldDB" id="A0A4Y5Z9Z7"/>
<dbReference type="NCBIfam" id="TIGR00221">
    <property type="entry name" value="nagA"/>
    <property type="match status" value="1"/>
</dbReference>
<sequence>MTLAFVNGRVLTNNGFQTGFAVLVENDTIVGLALPSDPRVRAAERHDLGGRTLLPGFIDCQVNGGGGVLFNDAPTVETIRAIGEAHAKFGTTGFLPTLISDDAEVMSRAIDAVNDAVAQGVPGVLGVHLEGPFIAPERKGVHDPAKFRIAGADDIAMVARRHGGVTLLTLAPERVTDEVLKELVDNGVIVCAGHTAANYEITRNALAMGVRGFTHLFNAMTPFTSREPGVVGAALEDQASWCGLIVDGHHVHPASLRVAIAAKARERMMLVTDAMPPVGSDNPNFVLKGETITAKDGICQTADGTLAGSALDMATAVRNTVHMVGVPYDEAARMAATYPAAFLGLGATHGHIAAGYRADFVVMDDAQFVTETWIGGKCVYAT</sequence>
<dbReference type="RefSeq" id="WP_139985329.1">
    <property type="nucleotide sequence ID" value="NZ_CP041046.1"/>
</dbReference>
<dbReference type="GO" id="GO:0046872">
    <property type="term" value="F:metal ion binding"/>
    <property type="evidence" value="ECO:0007669"/>
    <property type="project" value="UniProtKB-KW"/>
</dbReference>
<dbReference type="PIRSF" id="PIRSF038994">
    <property type="entry name" value="NagA"/>
    <property type="match status" value="1"/>
</dbReference>
<feature type="binding site" evidence="7">
    <location>
        <begin position="306"/>
        <end position="308"/>
    </location>
    <ligand>
        <name>substrate</name>
    </ligand>
</feature>
<dbReference type="Gene3D" id="2.30.40.10">
    <property type="entry name" value="Urease, subunit C, domain 1"/>
    <property type="match status" value="1"/>
</dbReference>
<organism evidence="10 11">
    <name type="scientific">Luteibacter pinisoli</name>
    <dbReference type="NCBI Taxonomy" id="2589080"/>
    <lineage>
        <taxon>Bacteria</taxon>
        <taxon>Pseudomonadati</taxon>
        <taxon>Pseudomonadota</taxon>
        <taxon>Gammaproteobacteria</taxon>
        <taxon>Lysobacterales</taxon>
        <taxon>Rhodanobacteraceae</taxon>
        <taxon>Luteibacter</taxon>
    </lineage>
</organism>
<evidence type="ECO:0000256" key="7">
    <source>
        <dbReference type="PIRSR" id="PIRSR038994-2"/>
    </source>
</evidence>
<feature type="binding site" evidence="7">
    <location>
        <position position="226"/>
    </location>
    <ligand>
        <name>substrate</name>
    </ligand>
</feature>
<dbReference type="InterPro" id="IPR006680">
    <property type="entry name" value="Amidohydro-rel"/>
</dbReference>
<keyword evidence="2 8" id="KW-0479">Metal-binding</keyword>
<evidence type="ECO:0000256" key="4">
    <source>
        <dbReference type="ARBA" id="ARBA00023277"/>
    </source>
</evidence>
<accession>A0A4Y5Z9Z7</accession>
<evidence type="ECO:0000256" key="6">
    <source>
        <dbReference type="PIRSR" id="PIRSR038994-1"/>
    </source>
</evidence>
<dbReference type="FunFam" id="3.20.20.140:FF:000004">
    <property type="entry name" value="N-acetylglucosamine-6-phosphate deacetylase"/>
    <property type="match status" value="1"/>
</dbReference>
<keyword evidence="3 5" id="KW-0378">Hydrolase</keyword>
<dbReference type="OrthoDB" id="9776488at2"/>
<comment type="cofactor">
    <cofactor evidence="8">
        <name>a divalent metal cation</name>
        <dbReference type="ChEBI" id="CHEBI:60240"/>
    </cofactor>
    <text evidence="8">Binds 1 divalent metal cation per subunit.</text>
</comment>